<evidence type="ECO:0000313" key="2">
    <source>
        <dbReference type="Proteomes" id="UP000215086"/>
    </source>
</evidence>
<dbReference type="AlphaFoldDB" id="A0A286RGV9"/>
<evidence type="ECO:0000313" key="1">
    <source>
        <dbReference type="EMBL" id="ASV75209.1"/>
    </source>
</evidence>
<name>A0A286RGV9_9BACT</name>
<gene>
    <name evidence="1" type="ORF">THTE_2607</name>
</gene>
<sequence>MLLLKNNCPTLADVNLPQTPPMYRWQTLLRQASYISFQPPSSITESDSSSLFVTDW</sequence>
<keyword evidence="2" id="KW-1185">Reference proteome</keyword>
<dbReference type="EMBL" id="CP018477">
    <property type="protein sequence ID" value="ASV75209.1"/>
    <property type="molecule type" value="Genomic_DNA"/>
</dbReference>
<reference evidence="1 2" key="1">
    <citation type="journal article" name="Front. Microbiol.">
        <title>Sugar Metabolism of the First Thermophilic Planctomycete Thermogutta terrifontis: Comparative Genomic and Transcriptomic Approaches.</title>
        <authorList>
            <person name="Elcheninov A.G."/>
            <person name="Menzel P."/>
            <person name="Gudbergsdottir S.R."/>
            <person name="Slesarev A.I."/>
            <person name="Kadnikov V.V."/>
            <person name="Krogh A."/>
            <person name="Bonch-Osmolovskaya E.A."/>
            <person name="Peng X."/>
            <person name="Kublanov I.V."/>
        </authorList>
    </citation>
    <scope>NUCLEOTIDE SEQUENCE [LARGE SCALE GENOMIC DNA]</scope>
    <source>
        <strain evidence="1 2">R1</strain>
    </source>
</reference>
<dbReference type="Proteomes" id="UP000215086">
    <property type="component" value="Chromosome"/>
</dbReference>
<proteinExistence type="predicted"/>
<dbReference type="KEGG" id="ttf:THTE_2607"/>
<protein>
    <submittedName>
        <fullName evidence="1">Uncharacterized protein</fullName>
    </submittedName>
</protein>
<accession>A0A286RGV9</accession>
<organism evidence="1 2">
    <name type="scientific">Thermogutta terrifontis</name>
    <dbReference type="NCBI Taxonomy" id="1331910"/>
    <lineage>
        <taxon>Bacteria</taxon>
        <taxon>Pseudomonadati</taxon>
        <taxon>Planctomycetota</taxon>
        <taxon>Planctomycetia</taxon>
        <taxon>Pirellulales</taxon>
        <taxon>Thermoguttaceae</taxon>
        <taxon>Thermogutta</taxon>
    </lineage>
</organism>